<feature type="transmembrane region" description="Helical" evidence="1">
    <location>
        <begin position="334"/>
        <end position="358"/>
    </location>
</feature>
<dbReference type="HOGENOM" id="CLU_045686_0_2_5"/>
<reference evidence="3 4" key="1">
    <citation type="submission" date="2007-05" db="EMBL/GenBank/DDBJ databases">
        <title>Complete sequence of chromosome of Acidiphilium cryptum JF-5.</title>
        <authorList>
            <consortium name="US DOE Joint Genome Institute"/>
            <person name="Copeland A."/>
            <person name="Lucas S."/>
            <person name="Lapidus A."/>
            <person name="Barry K."/>
            <person name="Detter J.C."/>
            <person name="Glavina del Rio T."/>
            <person name="Hammon N."/>
            <person name="Israni S."/>
            <person name="Dalin E."/>
            <person name="Tice H."/>
            <person name="Pitluck S."/>
            <person name="Sims D."/>
            <person name="Brettin T."/>
            <person name="Bruce D."/>
            <person name="Han C."/>
            <person name="Schmutz J."/>
            <person name="Larimer F."/>
            <person name="Land M."/>
            <person name="Hauser L."/>
            <person name="Kyrpides N."/>
            <person name="Kim E."/>
            <person name="Magnuson T."/>
            <person name="Richardson P."/>
        </authorList>
    </citation>
    <scope>NUCLEOTIDE SEQUENCE [LARGE SCALE GENOMIC DNA]</scope>
    <source>
        <strain evidence="3 4">JF-5</strain>
    </source>
</reference>
<dbReference type="Pfam" id="PF13466">
    <property type="entry name" value="STAS_2"/>
    <property type="match status" value="1"/>
</dbReference>
<keyword evidence="1" id="KW-0812">Transmembrane</keyword>
<dbReference type="InterPro" id="IPR030802">
    <property type="entry name" value="Permease_MalE"/>
</dbReference>
<dbReference type="SUPFAM" id="SSF52091">
    <property type="entry name" value="SpoIIaa-like"/>
    <property type="match status" value="1"/>
</dbReference>
<feature type="transmembrane region" description="Helical" evidence="1">
    <location>
        <begin position="157"/>
        <end position="175"/>
    </location>
</feature>
<keyword evidence="4" id="KW-1185">Reference proteome</keyword>
<dbReference type="eggNOG" id="COG3113">
    <property type="taxonomic scope" value="Bacteria"/>
</dbReference>
<dbReference type="eggNOG" id="COG0767">
    <property type="taxonomic scope" value="Bacteria"/>
</dbReference>
<dbReference type="InterPro" id="IPR036513">
    <property type="entry name" value="STAS_dom_sf"/>
</dbReference>
<evidence type="ECO:0000256" key="1">
    <source>
        <dbReference type="SAM" id="Phobius"/>
    </source>
</evidence>
<dbReference type="RefSeq" id="WP_012040485.1">
    <property type="nucleotide sequence ID" value="NC_009484.1"/>
</dbReference>
<feature type="transmembrane region" description="Helical" evidence="1">
    <location>
        <begin position="300"/>
        <end position="322"/>
    </location>
</feature>
<keyword evidence="1" id="KW-1133">Transmembrane helix</keyword>
<dbReference type="Proteomes" id="UP000000245">
    <property type="component" value="Chromosome"/>
</dbReference>
<evidence type="ECO:0000313" key="4">
    <source>
        <dbReference type="Proteomes" id="UP000000245"/>
    </source>
</evidence>
<keyword evidence="1" id="KW-0472">Membrane</keyword>
<dbReference type="EMBL" id="CP000697">
    <property type="protein sequence ID" value="ABQ32207.1"/>
    <property type="molecule type" value="Genomic_DNA"/>
</dbReference>
<gene>
    <name evidence="3" type="ordered locus">Acry_3017</name>
</gene>
<sequence>MSEAAVEIAGGADGPVIALTGPLTAAALTEAWPRAIAVARAAQGVMTLDLSRAARIDTSGAALLLALERGHDGETRWQGLTPAAEGLIARLRAALPETGAPPPPPRTVRGPGPLRTLGVRIAFFGETILATTGLPARRRFLRGGNFFRIAERAGAQALPLVIMLGFLIGMILAFQSAIPMRQFGADIYVAALVSLSLFRELGPLLAAVILAGRTGSAFAAELGTMMVNEEVAALTTMGIDPGTMLVIPRMAAAMLVMPALALGIDVSGVLGMGFVMGILGFPPSAIVAQMQMATSPHDVLLGLMKSVVFGAAVGLIGCRAGLTAGGGPRAVGEAATSAVVGGIVATILLDGLFAVILYRLGQ</sequence>
<organism evidence="3 4">
    <name type="scientific">Acidiphilium cryptum (strain JF-5)</name>
    <dbReference type="NCBI Taxonomy" id="349163"/>
    <lineage>
        <taxon>Bacteria</taxon>
        <taxon>Pseudomonadati</taxon>
        <taxon>Pseudomonadota</taxon>
        <taxon>Alphaproteobacteria</taxon>
        <taxon>Acetobacterales</taxon>
        <taxon>Acidocellaceae</taxon>
        <taxon>Acidiphilium</taxon>
    </lineage>
</organism>
<protein>
    <recommendedName>
        <fullName evidence="2">MlaB-like STAS domain-containing protein</fullName>
    </recommendedName>
</protein>
<accession>A5G2X5</accession>
<dbReference type="PANTHER" id="PTHR30188:SF3">
    <property type="entry name" value="ABC TRANSPORTER PERMEASE"/>
    <property type="match status" value="1"/>
</dbReference>
<dbReference type="STRING" id="349163.Acry_3017"/>
<name>A5G2X5_ACICJ</name>
<proteinExistence type="predicted"/>
<evidence type="ECO:0000313" key="3">
    <source>
        <dbReference type="EMBL" id="ABQ32207.1"/>
    </source>
</evidence>
<dbReference type="KEGG" id="acr:Acry_3017"/>
<dbReference type="InterPro" id="IPR058548">
    <property type="entry name" value="MlaB-like_STAS"/>
</dbReference>
<dbReference type="AlphaFoldDB" id="A5G2X5"/>
<dbReference type="GO" id="GO:0043190">
    <property type="term" value="C:ATP-binding cassette (ABC) transporter complex"/>
    <property type="evidence" value="ECO:0007669"/>
    <property type="project" value="InterPro"/>
</dbReference>
<feature type="transmembrane region" description="Helical" evidence="1">
    <location>
        <begin position="187"/>
        <end position="211"/>
    </location>
</feature>
<dbReference type="GO" id="GO:0005548">
    <property type="term" value="F:phospholipid transporter activity"/>
    <property type="evidence" value="ECO:0007669"/>
    <property type="project" value="TreeGrafter"/>
</dbReference>
<dbReference type="PANTHER" id="PTHR30188">
    <property type="entry name" value="ABC TRANSPORTER PERMEASE PROTEIN-RELATED"/>
    <property type="match status" value="1"/>
</dbReference>
<evidence type="ECO:0000259" key="2">
    <source>
        <dbReference type="Pfam" id="PF13466"/>
    </source>
</evidence>
<feature type="transmembrane region" description="Helical" evidence="1">
    <location>
        <begin position="270"/>
        <end position="288"/>
    </location>
</feature>
<dbReference type="Pfam" id="PF02405">
    <property type="entry name" value="MlaE"/>
    <property type="match status" value="1"/>
</dbReference>
<feature type="domain" description="MlaB-like STAS" evidence="2">
    <location>
        <begin position="17"/>
        <end position="91"/>
    </location>
</feature>